<dbReference type="PRINTS" id="PR00411">
    <property type="entry name" value="PNDRDTASEI"/>
</dbReference>
<dbReference type="Pfam" id="PF22780">
    <property type="entry name" value="HI0933_like_1st"/>
    <property type="match status" value="1"/>
</dbReference>
<proteinExistence type="predicted"/>
<dbReference type="SUPFAM" id="SSF160996">
    <property type="entry name" value="HI0933 insert domain-like"/>
    <property type="match status" value="1"/>
</dbReference>
<keyword evidence="3" id="KW-0274">FAD</keyword>
<reference evidence="7 9" key="1">
    <citation type="journal article" date="2021" name="ISME Commun">
        <title>Automated analysis of genomic sequences facilitates high-throughput and comprehensive description of bacteria.</title>
        <authorList>
            <person name="Hitch T.C.A."/>
        </authorList>
    </citation>
    <scope>NUCLEOTIDE SEQUENCE [LARGE SCALE GENOMIC DNA]</scope>
    <source>
        <strain evidence="7 9">Sanger_19</strain>
    </source>
</reference>
<dbReference type="Gene3D" id="3.50.50.60">
    <property type="entry name" value="FAD/NAD(P)-binding domain"/>
    <property type="match status" value="1"/>
</dbReference>
<dbReference type="PANTHER" id="PTHR42887">
    <property type="entry name" value="OS12G0638800 PROTEIN"/>
    <property type="match status" value="1"/>
</dbReference>
<dbReference type="Pfam" id="PF03486">
    <property type="entry name" value="HI0933_like"/>
    <property type="match status" value="1"/>
</dbReference>
<sequence length="411" mass="45213">MSKVLVIGGGPAGCFAAIAAAEQGHQVVLLERNEKIGKKLFITGKGRCNLTNACDTEELFSNIPRNSKFLYSAIYSYDNFRVMDFFEQNGTPVKVERGNRVFPVSDHSSDVIAALKRSLDAHKVKIMYHTAVEKLMVSENCVHGVITAEGKKMPADAVVIATGGCSYASTGSTGDGYRFAEACGHTIKTCSPSLVPFNAEEEYVKELQGLSLKNVKASIYQGKKLLYEAFGEMLFTHFGVSGPLMLSASSVVNDAVRKQPLQLYIDWKPALSEEQLDHRILRDFEEAKNRQVIHGIEKLYPSKFLPIILRLAKIPAEKRVNEVTKEERQRLVDLTKKFPVTLTGLRGFSEAIITKGGVSVKEVNPSTMESKLTKHLYFAGEVLDLDAFTGGFNLQIAWSTGYLAGSSIGNE</sequence>
<dbReference type="Gene3D" id="1.10.8.260">
    <property type="entry name" value="HI0933 insert domain-like"/>
    <property type="match status" value="1"/>
</dbReference>
<evidence type="ECO:0000256" key="1">
    <source>
        <dbReference type="ARBA" id="ARBA00001974"/>
    </source>
</evidence>
<dbReference type="InterPro" id="IPR036188">
    <property type="entry name" value="FAD/NAD-bd_sf"/>
</dbReference>
<comment type="cofactor">
    <cofactor evidence="1">
        <name>FAD</name>
        <dbReference type="ChEBI" id="CHEBI:57692"/>
    </cofactor>
</comment>
<feature type="domain" description="RsdA/BaiN/AoA(So)-like Rossmann fold-like" evidence="4">
    <location>
        <begin position="3"/>
        <end position="406"/>
    </location>
</feature>
<dbReference type="RefSeq" id="WP_117841010.1">
    <property type="nucleotide sequence ID" value="NZ_JAJEQW010000001.1"/>
</dbReference>
<evidence type="ECO:0000313" key="6">
    <source>
        <dbReference type="EMBL" id="MCC2241008.1"/>
    </source>
</evidence>
<evidence type="ECO:0000313" key="7">
    <source>
        <dbReference type="EMBL" id="MCU6716449.1"/>
    </source>
</evidence>
<dbReference type="PRINTS" id="PR00368">
    <property type="entry name" value="FADPNR"/>
</dbReference>
<reference evidence="6" key="2">
    <citation type="submission" date="2021-10" db="EMBL/GenBank/DDBJ databases">
        <title>Anaerobic single-cell dispensing facilitates the cultivation of human gut bacteria.</title>
        <authorList>
            <person name="Afrizal A."/>
        </authorList>
    </citation>
    <scope>NUCLEOTIDE SEQUENCE</scope>
    <source>
        <strain evidence="6">CLA-AA-H204</strain>
    </source>
</reference>
<evidence type="ECO:0000259" key="4">
    <source>
        <dbReference type="Pfam" id="PF03486"/>
    </source>
</evidence>
<dbReference type="EMBL" id="JAJEQW010000001">
    <property type="protein sequence ID" value="MCC2241008.1"/>
    <property type="molecule type" value="Genomic_DNA"/>
</dbReference>
<keyword evidence="9" id="KW-1185">Reference proteome</keyword>
<protein>
    <submittedName>
        <fullName evidence="6">NAD(P)/FAD-dependent oxidoreductase</fullName>
    </submittedName>
</protein>
<dbReference type="InterPro" id="IPR055178">
    <property type="entry name" value="RsdA/BaiN/AoA(So)-like_dom"/>
</dbReference>
<name>A0AAW4W8B6_9FIRM</name>
<evidence type="ECO:0000256" key="2">
    <source>
        <dbReference type="ARBA" id="ARBA00022630"/>
    </source>
</evidence>
<dbReference type="Proteomes" id="UP001198893">
    <property type="component" value="Unassembled WGS sequence"/>
</dbReference>
<dbReference type="Gene3D" id="2.40.30.10">
    <property type="entry name" value="Translation factors"/>
    <property type="match status" value="1"/>
</dbReference>
<dbReference type="SUPFAM" id="SSF51905">
    <property type="entry name" value="FAD/NAD(P)-binding domain"/>
    <property type="match status" value="1"/>
</dbReference>
<keyword evidence="2" id="KW-0285">Flavoprotein</keyword>
<evidence type="ECO:0000259" key="5">
    <source>
        <dbReference type="Pfam" id="PF22780"/>
    </source>
</evidence>
<gene>
    <name evidence="6" type="ORF">LKD47_01660</name>
    <name evidence="7" type="ORF">OCV43_04040</name>
</gene>
<evidence type="ECO:0000313" key="9">
    <source>
        <dbReference type="Proteomes" id="UP001209666"/>
    </source>
</evidence>
<dbReference type="EMBL" id="JAOQKI010000004">
    <property type="protein sequence ID" value="MCU6716449.1"/>
    <property type="molecule type" value="Genomic_DNA"/>
</dbReference>
<dbReference type="NCBIfam" id="TIGR00275">
    <property type="entry name" value="aminoacetone oxidase family FAD-binding enzyme"/>
    <property type="match status" value="1"/>
</dbReference>
<evidence type="ECO:0000256" key="3">
    <source>
        <dbReference type="ARBA" id="ARBA00022827"/>
    </source>
</evidence>
<dbReference type="InterPro" id="IPR057661">
    <property type="entry name" value="RsdA/BaiN/AoA(So)_Rossmann"/>
</dbReference>
<dbReference type="Proteomes" id="UP001209666">
    <property type="component" value="Unassembled WGS sequence"/>
</dbReference>
<accession>A0AAW4W8B6</accession>
<organism evidence="6 8">
    <name type="scientific">Roseburia amylophila</name>
    <dbReference type="NCBI Taxonomy" id="2981794"/>
    <lineage>
        <taxon>Bacteria</taxon>
        <taxon>Bacillati</taxon>
        <taxon>Bacillota</taxon>
        <taxon>Clostridia</taxon>
        <taxon>Lachnospirales</taxon>
        <taxon>Lachnospiraceae</taxon>
        <taxon>Roseburia</taxon>
    </lineage>
</organism>
<feature type="domain" description="RsdA/BaiN/AoA(So)-like insert" evidence="5">
    <location>
        <begin position="192"/>
        <end position="353"/>
    </location>
</feature>
<evidence type="ECO:0000313" key="8">
    <source>
        <dbReference type="Proteomes" id="UP001198893"/>
    </source>
</evidence>
<dbReference type="PANTHER" id="PTHR42887:SF2">
    <property type="entry name" value="OS12G0638800 PROTEIN"/>
    <property type="match status" value="1"/>
</dbReference>
<reference evidence="7" key="3">
    <citation type="submission" date="2022-09" db="EMBL/GenBank/DDBJ databases">
        <authorList>
            <person name="Hitch T.C.A."/>
        </authorList>
    </citation>
    <scope>NUCLEOTIDE SEQUENCE</scope>
    <source>
        <strain evidence="7">Sanger_19</strain>
    </source>
</reference>
<comment type="caution">
    <text evidence="6">The sequence shown here is derived from an EMBL/GenBank/DDBJ whole genome shotgun (WGS) entry which is preliminary data.</text>
</comment>
<dbReference type="InterPro" id="IPR004792">
    <property type="entry name" value="BaiN-like"/>
</dbReference>
<dbReference type="InterPro" id="IPR023166">
    <property type="entry name" value="BaiN-like_dom_sf"/>
</dbReference>
<dbReference type="AlphaFoldDB" id="A0AAW4W8B6"/>